<keyword evidence="6" id="KW-0508">mRNA splicing</keyword>
<dbReference type="PANTHER" id="PTHR13007:SF19">
    <property type="entry name" value="PRE-MRNA-SPLICING FACTOR 18"/>
    <property type="match status" value="1"/>
</dbReference>
<dbReference type="SUPFAM" id="SSF158230">
    <property type="entry name" value="PRP4-like"/>
    <property type="match status" value="1"/>
</dbReference>
<evidence type="ECO:0000256" key="6">
    <source>
        <dbReference type="ARBA" id="ARBA00023187"/>
    </source>
</evidence>
<protein>
    <recommendedName>
        <fullName evidence="3">Pre-mRNA-splicing factor 18</fullName>
    </recommendedName>
</protein>
<dbReference type="SMART" id="SM00500">
    <property type="entry name" value="SFM"/>
    <property type="match status" value="1"/>
</dbReference>
<evidence type="ECO:0000256" key="4">
    <source>
        <dbReference type="ARBA" id="ARBA00022664"/>
    </source>
</evidence>
<feature type="domain" description="Pre-mRNA processing factor 4 (PRP4)-like" evidence="9">
    <location>
        <begin position="110"/>
        <end position="164"/>
    </location>
</feature>
<dbReference type="AlphaFoldDB" id="A0A1V9YQX2"/>
<proteinExistence type="inferred from homology"/>
<dbReference type="EMBL" id="JNBR01001406">
    <property type="protein sequence ID" value="OQR88154.1"/>
    <property type="molecule type" value="Genomic_DNA"/>
</dbReference>
<dbReference type="Proteomes" id="UP000243579">
    <property type="component" value="Unassembled WGS sequence"/>
</dbReference>
<reference evidence="10 11" key="1">
    <citation type="journal article" date="2014" name="Genome Biol. Evol.">
        <title>The secreted proteins of Achlya hypogyna and Thraustotheca clavata identify the ancestral oomycete secretome and reveal gene acquisitions by horizontal gene transfer.</title>
        <authorList>
            <person name="Misner I."/>
            <person name="Blouin N."/>
            <person name="Leonard G."/>
            <person name="Richards T.A."/>
            <person name="Lane C.E."/>
        </authorList>
    </citation>
    <scope>NUCLEOTIDE SEQUENCE [LARGE SCALE GENOMIC DNA]</scope>
    <source>
        <strain evidence="10 11">ATCC 48635</strain>
    </source>
</reference>
<evidence type="ECO:0000313" key="11">
    <source>
        <dbReference type="Proteomes" id="UP000243579"/>
    </source>
</evidence>
<dbReference type="GO" id="GO:0046540">
    <property type="term" value="C:U4/U6 x U5 tri-snRNP complex"/>
    <property type="evidence" value="ECO:0007669"/>
    <property type="project" value="TreeGrafter"/>
</dbReference>
<dbReference type="GO" id="GO:0005682">
    <property type="term" value="C:U5 snRNP"/>
    <property type="evidence" value="ECO:0007669"/>
    <property type="project" value="TreeGrafter"/>
</dbReference>
<keyword evidence="7" id="KW-0539">Nucleus</keyword>
<gene>
    <name evidence="10" type="ORF">ACHHYP_07299</name>
</gene>
<comment type="similarity">
    <text evidence="2">Belongs to the PRP18 family.</text>
</comment>
<evidence type="ECO:0000256" key="2">
    <source>
        <dbReference type="ARBA" id="ARBA00008137"/>
    </source>
</evidence>
<evidence type="ECO:0000256" key="3">
    <source>
        <dbReference type="ARBA" id="ARBA00018242"/>
    </source>
</evidence>
<dbReference type="GO" id="GO:0071021">
    <property type="term" value="C:U2-type post-spliceosomal complex"/>
    <property type="evidence" value="ECO:0007669"/>
    <property type="project" value="TreeGrafter"/>
</dbReference>
<feature type="region of interest" description="Disordered" evidence="8">
    <location>
        <begin position="160"/>
        <end position="184"/>
    </location>
</feature>
<feature type="region of interest" description="Disordered" evidence="8">
    <location>
        <begin position="448"/>
        <end position="480"/>
    </location>
</feature>
<sequence>MEAMKAMMAKMKRQREAEKEAALKISGEPASKKKYLRRGEIEAALEEEERQAREAAEAAAAQEQARKEREEAKKAERVAKAEASSNSSLDEAKATGSVADAARDDGQLHLTLAETKKRLRQLGHPITLFGETDEGRARRLEALIHSNEGGEMDLNQAYTDPQEAAEDKEDDYDDAYDGDAAKEEESDERKIYRFFKDMLGRWEEALANRPEAVKRSAQGKIATRTMKQCKDYIRPLFRLCKSNTRFGPEFCTGKEEEPSPFAYSLPDGFGRPKLPTGSFSRAKREPPTPKPAFEALHRPELPGAFPNVLTTEQLIAIEAERAATHCKVKPPRTKRVEVRVGSGPGSYHIERDTNPTKISVSCGFSKEKRMTLVDFAAQRGWVSESPGPVYLPTNDALASATFDQKHDRLALLHKARTRNDLLLREASAALQPSYKEFEKSFRRLSQSMSASAITSPHRGRVATPTDSKQSGPGSYDAGGTDFVVRRSKRGTFGTAKTPDLLSSLVAAGQAASTPTGPGDYTIQGLDSFEAKTFNTRGGYVPRGSGVQVTLDDWQMQVPANTTLLLRKTAVEGGTASAKELWKAMMKPPDPQVLGYDS</sequence>
<dbReference type="Pfam" id="PF02840">
    <property type="entry name" value="Prp18"/>
    <property type="match status" value="1"/>
</dbReference>
<dbReference type="Pfam" id="PF08799">
    <property type="entry name" value="PRP4"/>
    <property type="match status" value="1"/>
</dbReference>
<evidence type="ECO:0000256" key="1">
    <source>
        <dbReference type="ARBA" id="ARBA00004123"/>
    </source>
</evidence>
<dbReference type="SUPFAM" id="SSF47938">
    <property type="entry name" value="Functional domain of the splicing factor Prp18"/>
    <property type="match status" value="1"/>
</dbReference>
<dbReference type="PANTHER" id="PTHR13007">
    <property type="entry name" value="PRE-MRNA SPLICING FACTOR-RELATED"/>
    <property type="match status" value="1"/>
</dbReference>
<feature type="compositionally biased region" description="Acidic residues" evidence="8">
    <location>
        <begin position="163"/>
        <end position="178"/>
    </location>
</feature>
<feature type="compositionally biased region" description="Basic and acidic residues" evidence="8">
    <location>
        <begin position="64"/>
        <end position="80"/>
    </location>
</feature>
<dbReference type="OrthoDB" id="77716at2759"/>
<keyword evidence="11" id="KW-1185">Reference proteome</keyword>
<evidence type="ECO:0000256" key="8">
    <source>
        <dbReference type="SAM" id="MobiDB-lite"/>
    </source>
</evidence>
<dbReference type="Gene3D" id="1.20.940.10">
    <property type="entry name" value="Functional domain of the splicing factor Prp18"/>
    <property type="match status" value="1"/>
</dbReference>
<dbReference type="InterPro" id="IPR039979">
    <property type="entry name" value="PRPF18"/>
</dbReference>
<accession>A0A1V9YQX2</accession>
<comment type="subcellular location">
    <subcellularLocation>
        <location evidence="1">Nucleus</location>
    </subcellularLocation>
</comment>
<keyword evidence="4" id="KW-0507">mRNA processing</keyword>
<evidence type="ECO:0000256" key="7">
    <source>
        <dbReference type="ARBA" id="ARBA00023242"/>
    </source>
</evidence>
<name>A0A1V9YQX2_ACHHY</name>
<dbReference type="InterPro" id="IPR004098">
    <property type="entry name" value="Prp18"/>
</dbReference>
<evidence type="ECO:0000256" key="5">
    <source>
        <dbReference type="ARBA" id="ARBA00022728"/>
    </source>
</evidence>
<evidence type="ECO:0000313" key="10">
    <source>
        <dbReference type="EMBL" id="OQR88154.1"/>
    </source>
</evidence>
<dbReference type="InterPro" id="IPR036285">
    <property type="entry name" value="PRP4-like_sf"/>
</dbReference>
<evidence type="ECO:0000259" key="9">
    <source>
        <dbReference type="SMART" id="SM00500"/>
    </source>
</evidence>
<dbReference type="InterPro" id="IPR014906">
    <property type="entry name" value="PRP4-like"/>
</dbReference>
<comment type="caution">
    <text evidence="10">The sequence shown here is derived from an EMBL/GenBank/DDBJ whole genome shotgun (WGS) entry which is preliminary data.</text>
</comment>
<keyword evidence="5" id="KW-0747">Spliceosome</keyword>
<dbReference type="STRING" id="1202772.A0A1V9YQX2"/>
<dbReference type="GO" id="GO:0000350">
    <property type="term" value="P:generation of catalytic spliceosome for second transesterification step"/>
    <property type="evidence" value="ECO:0007669"/>
    <property type="project" value="TreeGrafter"/>
</dbReference>
<dbReference type="Gene3D" id="4.10.280.110">
    <property type="entry name" value="Pre-mRNA processing factor 4 domain"/>
    <property type="match status" value="1"/>
</dbReference>
<organism evidence="10 11">
    <name type="scientific">Achlya hypogyna</name>
    <name type="common">Oomycete</name>
    <name type="synonym">Protoachlya hypogyna</name>
    <dbReference type="NCBI Taxonomy" id="1202772"/>
    <lineage>
        <taxon>Eukaryota</taxon>
        <taxon>Sar</taxon>
        <taxon>Stramenopiles</taxon>
        <taxon>Oomycota</taxon>
        <taxon>Saprolegniomycetes</taxon>
        <taxon>Saprolegniales</taxon>
        <taxon>Achlyaceae</taxon>
        <taxon>Achlya</taxon>
    </lineage>
</organism>
<feature type="region of interest" description="Disordered" evidence="8">
    <location>
        <begin position="1"/>
        <end position="105"/>
    </location>
</feature>